<dbReference type="Gene3D" id="1.10.510.10">
    <property type="entry name" value="Transferase(Phosphotransferase) domain 1"/>
    <property type="match status" value="1"/>
</dbReference>
<dbReference type="AlphaFoldDB" id="K9WVS0"/>
<dbReference type="OrthoDB" id="581647at2"/>
<keyword evidence="6" id="KW-1133">Transmembrane helix</keyword>
<dbReference type="PANTHER" id="PTHR43289:SF34">
    <property type="entry name" value="SERINE_THREONINE-PROTEIN KINASE YBDM-RELATED"/>
    <property type="match status" value="1"/>
</dbReference>
<accession>K9WVS0</accession>
<keyword evidence="1" id="KW-0808">Transferase</keyword>
<feature type="transmembrane region" description="Helical" evidence="6">
    <location>
        <begin position="416"/>
        <end position="432"/>
    </location>
</feature>
<dbReference type="STRING" id="56107.Cylst_1618"/>
<dbReference type="Pfam" id="PF00069">
    <property type="entry name" value="Pkinase"/>
    <property type="match status" value="1"/>
</dbReference>
<dbReference type="InterPro" id="IPR017441">
    <property type="entry name" value="Protein_kinase_ATP_BS"/>
</dbReference>
<dbReference type="HOGENOM" id="CLU_044816_0_0_3"/>
<dbReference type="PATRIC" id="fig|56107.3.peg.1820"/>
<feature type="transmembrane region" description="Helical" evidence="6">
    <location>
        <begin position="313"/>
        <end position="334"/>
    </location>
</feature>
<evidence type="ECO:0000313" key="9">
    <source>
        <dbReference type="Proteomes" id="UP000010475"/>
    </source>
</evidence>
<gene>
    <name evidence="8" type="ORF">Cylst_1618</name>
</gene>
<dbReference type="CDD" id="cd14014">
    <property type="entry name" value="STKc_PknB_like"/>
    <property type="match status" value="1"/>
</dbReference>
<keyword evidence="2 5" id="KW-0547">Nucleotide-binding</keyword>
<dbReference type="InterPro" id="IPR000719">
    <property type="entry name" value="Prot_kinase_dom"/>
</dbReference>
<feature type="binding site" evidence="5">
    <location>
        <position position="43"/>
    </location>
    <ligand>
        <name>ATP</name>
        <dbReference type="ChEBI" id="CHEBI:30616"/>
    </ligand>
</feature>
<evidence type="ECO:0000256" key="6">
    <source>
        <dbReference type="SAM" id="Phobius"/>
    </source>
</evidence>
<feature type="transmembrane region" description="Helical" evidence="6">
    <location>
        <begin position="471"/>
        <end position="490"/>
    </location>
</feature>
<feature type="transmembrane region" description="Helical" evidence="6">
    <location>
        <begin position="364"/>
        <end position="383"/>
    </location>
</feature>
<feature type="domain" description="Protein kinase" evidence="7">
    <location>
        <begin position="14"/>
        <end position="268"/>
    </location>
</feature>
<dbReference type="InterPro" id="IPR011009">
    <property type="entry name" value="Kinase-like_dom_sf"/>
</dbReference>
<dbReference type="GO" id="GO:0004674">
    <property type="term" value="F:protein serine/threonine kinase activity"/>
    <property type="evidence" value="ECO:0007669"/>
    <property type="project" value="UniProtKB-KW"/>
</dbReference>
<evidence type="ECO:0000313" key="8">
    <source>
        <dbReference type="EMBL" id="AFZ23896.1"/>
    </source>
</evidence>
<name>K9WVS0_9NOST</name>
<dbReference type="PROSITE" id="PS50011">
    <property type="entry name" value="PROTEIN_KINASE_DOM"/>
    <property type="match status" value="1"/>
</dbReference>
<evidence type="ECO:0000256" key="3">
    <source>
        <dbReference type="ARBA" id="ARBA00022777"/>
    </source>
</evidence>
<evidence type="ECO:0000259" key="7">
    <source>
        <dbReference type="PROSITE" id="PS50011"/>
    </source>
</evidence>
<dbReference type="PANTHER" id="PTHR43289">
    <property type="entry name" value="MITOGEN-ACTIVATED PROTEIN KINASE KINASE KINASE 20-RELATED"/>
    <property type="match status" value="1"/>
</dbReference>
<dbReference type="SUPFAM" id="SSF56112">
    <property type="entry name" value="Protein kinase-like (PK-like)"/>
    <property type="match status" value="1"/>
</dbReference>
<proteinExistence type="predicted"/>
<reference evidence="8 9" key="1">
    <citation type="submission" date="2012-06" db="EMBL/GenBank/DDBJ databases">
        <title>Finished chromosome of genome of Cylindrospermum stagnale PCC 7417.</title>
        <authorList>
            <consortium name="US DOE Joint Genome Institute"/>
            <person name="Gugger M."/>
            <person name="Coursin T."/>
            <person name="Rippka R."/>
            <person name="Tandeau De Marsac N."/>
            <person name="Huntemann M."/>
            <person name="Wei C.-L."/>
            <person name="Han J."/>
            <person name="Detter J.C."/>
            <person name="Han C."/>
            <person name="Tapia R."/>
            <person name="Chen A."/>
            <person name="Kyrpides N."/>
            <person name="Mavromatis K."/>
            <person name="Markowitz V."/>
            <person name="Szeto E."/>
            <person name="Ivanova N."/>
            <person name="Pagani I."/>
            <person name="Pati A."/>
            <person name="Goodwin L."/>
            <person name="Nordberg H.P."/>
            <person name="Cantor M.N."/>
            <person name="Hua S.X."/>
            <person name="Woyke T."/>
            <person name="Kerfeld C.A."/>
        </authorList>
    </citation>
    <scope>NUCLEOTIDE SEQUENCE [LARGE SCALE GENOMIC DNA]</scope>
    <source>
        <strain evidence="8 9">PCC 7417</strain>
    </source>
</reference>
<keyword evidence="6" id="KW-0472">Membrane</keyword>
<sequence length="527" mass="57332">MVWAAGKQLQNGKYRIEEVLGQGGFGITYKALHLQLGQQVVIKTPNEFLSRDPDYDKYVERFIKEGRMLARLSQDPHPNIVGVIDLFQEGEIHCLVMDYIAGENLFDIVSRRGALPEAEILECFRQIGEALTVVHQAGLVHRDAHPGNIMLRPNGKAILIDFGIAGELVPTTVSSMNPGNQRFAPYEQMSGDRNPTVDVYCLTATLYFAVTGQKPPTSLDRKLYAVRLIPPKEIVPSISNKLNKAILKGMALEAKNRPQTMEALLNFLDVSQPVKPQVVKPPIPSSPWLALIVYLLLYAGIGFLLAMPNKPSGPPAINGALAVMILFSVILVLFEKTWAEKMPYSVAIAGTVAVALSMKMVGDWAEAISITWALFGAVAVARVKTVAGDGVGAVATAGSMAIAVTVAITWDWYGNWAMALAGTLATITFYISNPDNVSVGTKFLGSFLAALIFCCLGVFLGYIGGGTFGSMAGALTISITFFIMVNIIEVRDRLQERFSDKYTFLTIAVTSGIGLALGWLGHWVFWR</sequence>
<keyword evidence="6" id="KW-0812">Transmembrane</keyword>
<dbReference type="EMBL" id="CP003642">
    <property type="protein sequence ID" value="AFZ23896.1"/>
    <property type="molecule type" value="Genomic_DNA"/>
</dbReference>
<feature type="transmembrane region" description="Helical" evidence="6">
    <location>
        <begin position="288"/>
        <end position="307"/>
    </location>
</feature>
<keyword evidence="4 5" id="KW-0067">ATP-binding</keyword>
<keyword evidence="3 8" id="KW-0418">Kinase</keyword>
<dbReference type="GO" id="GO:0005524">
    <property type="term" value="F:ATP binding"/>
    <property type="evidence" value="ECO:0007669"/>
    <property type="project" value="UniProtKB-UniRule"/>
</dbReference>
<keyword evidence="9" id="KW-1185">Reference proteome</keyword>
<evidence type="ECO:0000256" key="4">
    <source>
        <dbReference type="ARBA" id="ARBA00022840"/>
    </source>
</evidence>
<dbReference type="eggNOG" id="COG0515">
    <property type="taxonomic scope" value="Bacteria"/>
</dbReference>
<evidence type="ECO:0000256" key="1">
    <source>
        <dbReference type="ARBA" id="ARBA00022679"/>
    </source>
</evidence>
<evidence type="ECO:0000256" key="5">
    <source>
        <dbReference type="PROSITE-ProRule" id="PRU10141"/>
    </source>
</evidence>
<dbReference type="PROSITE" id="PS00107">
    <property type="entry name" value="PROTEIN_KINASE_ATP"/>
    <property type="match status" value="1"/>
</dbReference>
<dbReference type="RefSeq" id="WP_015207152.1">
    <property type="nucleotide sequence ID" value="NC_019757.1"/>
</dbReference>
<protein>
    <submittedName>
        <fullName evidence="8">Serine/threonine protein kinase</fullName>
    </submittedName>
</protein>
<feature type="transmembrane region" description="Helical" evidence="6">
    <location>
        <begin position="390"/>
        <end position="410"/>
    </location>
</feature>
<dbReference type="KEGG" id="csg:Cylst_1618"/>
<evidence type="ECO:0000256" key="2">
    <source>
        <dbReference type="ARBA" id="ARBA00022741"/>
    </source>
</evidence>
<dbReference type="Gene3D" id="3.30.200.20">
    <property type="entry name" value="Phosphorylase Kinase, domain 1"/>
    <property type="match status" value="1"/>
</dbReference>
<organism evidence="8 9">
    <name type="scientific">Cylindrospermum stagnale PCC 7417</name>
    <dbReference type="NCBI Taxonomy" id="56107"/>
    <lineage>
        <taxon>Bacteria</taxon>
        <taxon>Bacillati</taxon>
        <taxon>Cyanobacteriota</taxon>
        <taxon>Cyanophyceae</taxon>
        <taxon>Nostocales</taxon>
        <taxon>Nostocaceae</taxon>
        <taxon>Cylindrospermum</taxon>
    </lineage>
</organism>
<feature type="transmembrane region" description="Helical" evidence="6">
    <location>
        <begin position="444"/>
        <end position="465"/>
    </location>
</feature>
<keyword evidence="8" id="KW-0723">Serine/threonine-protein kinase</keyword>
<feature type="transmembrane region" description="Helical" evidence="6">
    <location>
        <begin position="502"/>
        <end position="525"/>
    </location>
</feature>
<dbReference type="Proteomes" id="UP000010475">
    <property type="component" value="Chromosome"/>
</dbReference>